<name>A0ACC5RB71_9HYPH</name>
<organism evidence="1 2">
    <name type="scientific">Taklimakanibacter albus</name>
    <dbReference type="NCBI Taxonomy" id="2800327"/>
    <lineage>
        <taxon>Bacteria</taxon>
        <taxon>Pseudomonadati</taxon>
        <taxon>Pseudomonadota</taxon>
        <taxon>Alphaproteobacteria</taxon>
        <taxon>Hyphomicrobiales</taxon>
        <taxon>Aestuariivirgaceae</taxon>
        <taxon>Taklimakanibacter</taxon>
    </lineage>
</organism>
<evidence type="ECO:0000313" key="1">
    <source>
        <dbReference type="EMBL" id="MBK1869892.1"/>
    </source>
</evidence>
<evidence type="ECO:0000313" key="2">
    <source>
        <dbReference type="Proteomes" id="UP000616151"/>
    </source>
</evidence>
<reference evidence="1" key="1">
    <citation type="submission" date="2021-01" db="EMBL/GenBank/DDBJ databases">
        <authorList>
            <person name="Sun Q."/>
        </authorList>
    </citation>
    <scope>NUCLEOTIDE SEQUENCE</scope>
    <source>
        <strain evidence="1">YIM B02566</strain>
    </source>
</reference>
<accession>A0ACC5RB71</accession>
<gene>
    <name evidence="1" type="ORF">JHL16_26245</name>
</gene>
<comment type="caution">
    <text evidence="1">The sequence shown here is derived from an EMBL/GenBank/DDBJ whole genome shotgun (WGS) entry which is preliminary data.</text>
</comment>
<dbReference type="EMBL" id="JAENHL010000008">
    <property type="protein sequence ID" value="MBK1869892.1"/>
    <property type="molecule type" value="Genomic_DNA"/>
</dbReference>
<keyword evidence="2" id="KW-1185">Reference proteome</keyword>
<proteinExistence type="predicted"/>
<dbReference type="Proteomes" id="UP000616151">
    <property type="component" value="Unassembled WGS sequence"/>
</dbReference>
<protein>
    <submittedName>
        <fullName evidence="1">TetR family transcriptional regulator</fullName>
    </submittedName>
</protein>
<sequence length="207" mass="23257">MAELSEEKKETSKLRKSDATRARIVEAARERFRKEGFERTTIRKVAGDAGIDPSMVMRYFESKRGLFDAAMTVELRIPDLSRHPRDKLGEAIITHFLKRWEEPDADSLQLLLRSSASNEEAAERLRGVFRDQIVALVGRLRGSEADAREVASLIATQTVGLAYTRYVLKLPPLVAMPHETIIKVIGATIQRYLTEPLPKAGGQDPSR</sequence>